<dbReference type="EMBL" id="JAHRIO010042312">
    <property type="protein sequence ID" value="MEQ2172582.1"/>
    <property type="molecule type" value="Genomic_DNA"/>
</dbReference>
<evidence type="ECO:0000313" key="1">
    <source>
        <dbReference type="EMBL" id="MEQ2172582.1"/>
    </source>
</evidence>
<dbReference type="Proteomes" id="UP001476798">
    <property type="component" value="Unassembled WGS sequence"/>
</dbReference>
<sequence length="154" mass="16844">GVVLFSIRWAKGGVLLEGARESVFVTTADHSFFTEPVSCQVFNAVGSTNVSILVDVHSILFPMYTCLYFQVLSNNNQLHLKSVSQVDAGQYVCKAIVPRIGVGETEVMLTVNGQFICAYAAINSNVDMSRNIDCVKQIFADKIQNVCQAGKMKD</sequence>
<gene>
    <name evidence="1" type="ORF">GOODEAATRI_022608</name>
</gene>
<comment type="caution">
    <text evidence="1">The sequence shown here is derived from an EMBL/GenBank/DDBJ whole genome shotgun (WGS) entry which is preliminary data.</text>
</comment>
<feature type="non-terminal residue" evidence="1">
    <location>
        <position position="1"/>
    </location>
</feature>
<dbReference type="SUPFAM" id="SSF48726">
    <property type="entry name" value="Immunoglobulin"/>
    <property type="match status" value="1"/>
</dbReference>
<keyword evidence="2" id="KW-1185">Reference proteome</keyword>
<protein>
    <recommendedName>
        <fullName evidence="3">Ig-like domain-containing protein</fullName>
    </recommendedName>
</protein>
<name>A0ABV0NMF3_9TELE</name>
<accession>A0ABV0NMF3</accession>
<evidence type="ECO:0000313" key="2">
    <source>
        <dbReference type="Proteomes" id="UP001476798"/>
    </source>
</evidence>
<proteinExistence type="predicted"/>
<reference evidence="1 2" key="1">
    <citation type="submission" date="2021-06" db="EMBL/GenBank/DDBJ databases">
        <authorList>
            <person name="Palmer J.M."/>
        </authorList>
    </citation>
    <scope>NUCLEOTIDE SEQUENCE [LARGE SCALE GENOMIC DNA]</scope>
    <source>
        <strain evidence="1 2">GA_2019</strain>
        <tissue evidence="1">Muscle</tissue>
    </source>
</reference>
<dbReference type="InterPro" id="IPR013783">
    <property type="entry name" value="Ig-like_fold"/>
</dbReference>
<organism evidence="1 2">
    <name type="scientific">Goodea atripinnis</name>
    <dbReference type="NCBI Taxonomy" id="208336"/>
    <lineage>
        <taxon>Eukaryota</taxon>
        <taxon>Metazoa</taxon>
        <taxon>Chordata</taxon>
        <taxon>Craniata</taxon>
        <taxon>Vertebrata</taxon>
        <taxon>Euteleostomi</taxon>
        <taxon>Actinopterygii</taxon>
        <taxon>Neopterygii</taxon>
        <taxon>Teleostei</taxon>
        <taxon>Neoteleostei</taxon>
        <taxon>Acanthomorphata</taxon>
        <taxon>Ovalentaria</taxon>
        <taxon>Atherinomorphae</taxon>
        <taxon>Cyprinodontiformes</taxon>
        <taxon>Goodeidae</taxon>
        <taxon>Goodea</taxon>
    </lineage>
</organism>
<evidence type="ECO:0008006" key="3">
    <source>
        <dbReference type="Google" id="ProtNLM"/>
    </source>
</evidence>
<dbReference type="InterPro" id="IPR036179">
    <property type="entry name" value="Ig-like_dom_sf"/>
</dbReference>
<dbReference type="Gene3D" id="2.60.40.10">
    <property type="entry name" value="Immunoglobulins"/>
    <property type="match status" value="1"/>
</dbReference>